<keyword evidence="1" id="KW-0812">Transmembrane</keyword>
<feature type="transmembrane region" description="Helical" evidence="1">
    <location>
        <begin position="1144"/>
        <end position="1164"/>
    </location>
</feature>
<feature type="transmembrane region" description="Helical" evidence="1">
    <location>
        <begin position="596"/>
        <end position="616"/>
    </location>
</feature>
<dbReference type="Gene3D" id="3.30.70.1440">
    <property type="entry name" value="Multidrug efflux transporter AcrB pore domain"/>
    <property type="match status" value="1"/>
</dbReference>
<dbReference type="InterPro" id="IPR001036">
    <property type="entry name" value="Acrflvin-R"/>
</dbReference>
<dbReference type="Proteomes" id="UP000515312">
    <property type="component" value="Chromosome"/>
</dbReference>
<feature type="transmembrane region" description="Helical" evidence="1">
    <location>
        <begin position="496"/>
        <end position="518"/>
    </location>
</feature>
<dbReference type="PANTHER" id="PTHR32063">
    <property type="match status" value="1"/>
</dbReference>
<dbReference type="GO" id="GO:0042910">
    <property type="term" value="F:xenobiotic transmembrane transporter activity"/>
    <property type="evidence" value="ECO:0007669"/>
    <property type="project" value="TreeGrafter"/>
</dbReference>
<evidence type="ECO:0000313" key="2">
    <source>
        <dbReference type="EMBL" id="QNI31960.1"/>
    </source>
</evidence>
<dbReference type="SUPFAM" id="SSF82866">
    <property type="entry name" value="Multidrug efflux transporter AcrB transmembrane domain"/>
    <property type="match status" value="2"/>
</dbReference>
<keyword evidence="3" id="KW-1185">Reference proteome</keyword>
<reference evidence="2 3" key="1">
    <citation type="submission" date="2020-08" db="EMBL/GenBank/DDBJ databases">
        <title>Edaphobacter telluris sp. nov. and Acidobacterium dinghuensis sp. nov., two acidobacteria isolated from forest soil.</title>
        <authorList>
            <person name="Fu J."/>
            <person name="Qiu L."/>
        </authorList>
    </citation>
    <scope>NUCLEOTIDE SEQUENCE [LARGE SCALE GENOMIC DNA]</scope>
    <source>
        <strain evidence="2">4Y35</strain>
    </source>
</reference>
<name>A0A7G8BHE0_9BACT</name>
<gene>
    <name evidence="2" type="ORF">H7849_23575</name>
</gene>
<feature type="transmembrane region" description="Helical" evidence="1">
    <location>
        <begin position="525"/>
        <end position="546"/>
    </location>
</feature>
<dbReference type="RefSeq" id="WP_186742917.1">
    <property type="nucleotide sequence ID" value="NZ_CP060394.1"/>
</dbReference>
<evidence type="ECO:0000313" key="3">
    <source>
        <dbReference type="Proteomes" id="UP000515312"/>
    </source>
</evidence>
<feature type="transmembrane region" description="Helical" evidence="1">
    <location>
        <begin position="1048"/>
        <end position="1067"/>
    </location>
</feature>
<dbReference type="GO" id="GO:0005886">
    <property type="term" value="C:plasma membrane"/>
    <property type="evidence" value="ECO:0007669"/>
    <property type="project" value="TreeGrafter"/>
</dbReference>
<feature type="transmembrane region" description="Helical" evidence="1">
    <location>
        <begin position="26"/>
        <end position="42"/>
    </location>
</feature>
<dbReference type="Gene3D" id="3.30.70.1320">
    <property type="entry name" value="Multidrug efflux transporter AcrB pore domain like"/>
    <property type="match status" value="2"/>
</dbReference>
<protein>
    <submittedName>
        <fullName evidence="2">Efflux RND transporter permease subunit</fullName>
    </submittedName>
</protein>
<feature type="transmembrane region" description="Helical" evidence="1">
    <location>
        <begin position="552"/>
        <end position="575"/>
    </location>
</feature>
<evidence type="ECO:0000256" key="1">
    <source>
        <dbReference type="SAM" id="Phobius"/>
    </source>
</evidence>
<feature type="transmembrane region" description="Helical" evidence="1">
    <location>
        <begin position="628"/>
        <end position="655"/>
    </location>
</feature>
<dbReference type="PANTHER" id="PTHR32063:SF18">
    <property type="entry name" value="CATION EFFLUX SYSTEM PROTEIN"/>
    <property type="match status" value="1"/>
</dbReference>
<dbReference type="KEGG" id="adin:H7849_23575"/>
<feature type="transmembrane region" description="Helical" evidence="1">
    <location>
        <begin position="689"/>
        <end position="709"/>
    </location>
</feature>
<dbReference type="SUPFAM" id="SSF82714">
    <property type="entry name" value="Multidrug efflux transporter AcrB TolC docking domain, DN and DC subdomains"/>
    <property type="match status" value="2"/>
</dbReference>
<organism evidence="2 3">
    <name type="scientific">Alloacidobacterium dinghuense</name>
    <dbReference type="NCBI Taxonomy" id="2763107"/>
    <lineage>
        <taxon>Bacteria</taxon>
        <taxon>Pseudomonadati</taxon>
        <taxon>Acidobacteriota</taxon>
        <taxon>Terriglobia</taxon>
        <taxon>Terriglobales</taxon>
        <taxon>Acidobacteriaceae</taxon>
        <taxon>Alloacidobacterium</taxon>
    </lineage>
</organism>
<keyword evidence="1" id="KW-0472">Membrane</keyword>
<dbReference type="AlphaFoldDB" id="A0A7G8BHE0"/>
<feature type="transmembrane region" description="Helical" evidence="1">
    <location>
        <begin position="1100"/>
        <end position="1124"/>
    </location>
</feature>
<dbReference type="Pfam" id="PF00873">
    <property type="entry name" value="ACR_tran"/>
    <property type="match status" value="2"/>
</dbReference>
<dbReference type="Gene3D" id="1.20.1640.10">
    <property type="entry name" value="Multidrug efflux transporter AcrB transmembrane domain"/>
    <property type="match status" value="3"/>
</dbReference>
<accession>A0A7G8BHE0</accession>
<feature type="transmembrane region" description="Helical" evidence="1">
    <location>
        <begin position="1176"/>
        <end position="1200"/>
    </location>
</feature>
<dbReference type="SUPFAM" id="SSF82693">
    <property type="entry name" value="Multidrug efflux transporter AcrB pore domain, PN1, PN2, PC1 and PC2 subdomains"/>
    <property type="match status" value="2"/>
</dbReference>
<feature type="transmembrane region" description="Helical" evidence="1">
    <location>
        <begin position="1074"/>
        <end position="1094"/>
    </location>
</feature>
<dbReference type="Gene3D" id="3.30.70.1430">
    <property type="entry name" value="Multidrug efflux transporter AcrB pore domain"/>
    <property type="match status" value="3"/>
</dbReference>
<dbReference type="InterPro" id="IPR027463">
    <property type="entry name" value="AcrB_DN_DC_subdom"/>
</dbReference>
<dbReference type="EMBL" id="CP060394">
    <property type="protein sequence ID" value="QNI31960.1"/>
    <property type="molecule type" value="Genomic_DNA"/>
</dbReference>
<proteinExistence type="predicted"/>
<keyword evidence="1" id="KW-1133">Transmembrane helix</keyword>
<dbReference type="Gene3D" id="3.30.2090.10">
    <property type="entry name" value="Multidrug efflux transporter AcrB TolC docking domain, DN and DC subdomains"/>
    <property type="match status" value="2"/>
</dbReference>
<sequence length="1236" mass="136498">MSHKSEAEYIARTNNTARFFVEQRQLSLILLIAVCLWGWYGYEHMPKRKDPSIPVRVAVASTSWPGATAQEVEQLVTRPVEQTMAQNPFLKPPAPSEFGIRSISFPGLSLVYVQLEDSVTDTKKQFSDINLKLNALNNRLPQGAGPIQFNSDFGDTAALMLTVASPPASETEVALRAESIRKAILTTRSEESPKPPQPRVSIIYAFPLTVSASLVRDSFRSILESAVPGKQIADPHFFEGSGFVGVDIASSLSDEDLRSLGKKVAMEKLHSSEIHPDAWPAVFIRDPNETQTKLAAVAGDKYSYRDLDNFTDLIGRTLQGAAEVAKIDRKGVLQEQIYLDYSQEQLAQYGMTPSNLKDILGARNITLPGGQLEVGPKTILIDPSGKFTGAQQIGDVIIGTSSSASHSPVYLRDLVDISRGYQSPAKYLNYLTWVDKGGQWHRSRAVTLAVQVKDDQQIAAFGDSVDGKLASVRQYMPDDLIIARTSDQPLQVKENIALFMDSLYEAVALVVLVSWLGFWEWRSAVLMAICIPITLAMTFGTLYLMGEDIQQVSVATLIIALGLLVDDPVIAGDSIKRTLAEGHPNIIAAWLGPTKLATAIMYATITNIVAYLPFLMLTGSTGEFLHSLPIVMTVSLISSRLVSMTFLPLLGYYLLRPERKIEKSLKERRKSGFYGYYTRIAMYSIEHRWKFFLASLVFLATGLLIFSRLKTTFFPEDVQYWSYIDVWLPNDANLTTTNQTALKVEQLVREQAARFSAEHSHNSGKPEDVLRYITTFVGGGGPRFWFSASPQAQQLNYAQVLIEVKDKETTPEFIKELQPVLSATIPGARMDARQLLTNPMDYPIEIRISSTADVDAQQEPKDIRGLRAIADKVKDIFRSIPIAERTRDEWDQDSAQIVYTIDPDRANLAGVTNMDVANSSTAGISGTTVAVLQEGQKQIPVVARLRMQERAQLSDIQSLYVYASQDNNKIPLVQISSVGHDLMTGRIIRLEQFRTINVRSFPVAGHLSSEVLREAMPRLRELEASLPAGYRIQIGGEFDKTKTGFRNMALVMGISIAAVFLALAFQFKNAIKPLLVLAAAPYGMIGAFAALWIMHEPFGFMAFLGVASLVGVIVSHSIVLFDFIEERHIEGDDFELALIDAGILRLRPVLITVFATVLALVPLAMHGGPLWKPLCYAQIGGLLVATIVTKLQVPVMYAIFVLDLKILRWEAAQAKPDIAVAGANPVSPHLSTRGIE</sequence>